<feature type="domain" description="RNA ligase" evidence="1">
    <location>
        <begin position="208"/>
        <end position="392"/>
    </location>
</feature>
<dbReference type="Proteomes" id="UP001174694">
    <property type="component" value="Unassembled WGS sequence"/>
</dbReference>
<dbReference type="InterPro" id="IPR021122">
    <property type="entry name" value="RNA_ligase_dom_REL/Rnl2"/>
</dbReference>
<organism evidence="2 3">
    <name type="scientific">Pleurostoma richardsiae</name>
    <dbReference type="NCBI Taxonomy" id="41990"/>
    <lineage>
        <taxon>Eukaryota</taxon>
        <taxon>Fungi</taxon>
        <taxon>Dikarya</taxon>
        <taxon>Ascomycota</taxon>
        <taxon>Pezizomycotina</taxon>
        <taxon>Sordariomycetes</taxon>
        <taxon>Sordariomycetidae</taxon>
        <taxon>Calosphaeriales</taxon>
        <taxon>Pleurostomataceae</taxon>
        <taxon>Pleurostoma</taxon>
    </lineage>
</organism>
<dbReference type="EMBL" id="JANBVO010000030">
    <property type="protein sequence ID" value="KAJ9138406.1"/>
    <property type="molecule type" value="Genomic_DNA"/>
</dbReference>
<dbReference type="SUPFAM" id="SSF56091">
    <property type="entry name" value="DNA ligase/mRNA capping enzyme, catalytic domain"/>
    <property type="match status" value="1"/>
</dbReference>
<sequence length="403" mass="45126">MDTAPRKLVSLRVVHDLYPIRSTLNKQYIAEIDGWSCVVDAGKFRVGQLALYFEIDCFLPESDPRFAGLGSISTFKGERGHRIQTKVFGRGGNVVTSQGILMRLENFPEVHEPIKKLRDDLDFMDNKAFNAIVMFWQGNWDFSTDIGVTKWEAPAISATPDPGAAIPAPVAASTLGGFPTWLCKKSDHSRVQDCPNLFVSAKYRNAVFQESVKMDGASMTVYFVSKSSAELYASLRELPRGQGEVGPNTVLPNGRFGVCSHHVELAERGGGFFWEAALRNDLPRKMAALGRDVAVQGELVGDKVAENREGFGAGERDFYVFAVWDIKAGRHMHPRVAEQRAKELGLKHVPVLGYVKLWEIAKSREDLLQRATRRKGEGLVFKNVRDGRWFKVHSNTYLLEHRL</sequence>
<protein>
    <recommendedName>
        <fullName evidence="1">RNA ligase domain-containing protein</fullName>
    </recommendedName>
</protein>
<dbReference type="Gene3D" id="3.30.470.30">
    <property type="entry name" value="DNA ligase/mRNA capping enzyme"/>
    <property type="match status" value="1"/>
</dbReference>
<gene>
    <name evidence="2" type="ORF">NKR23_g8559</name>
</gene>
<keyword evidence="3" id="KW-1185">Reference proteome</keyword>
<proteinExistence type="predicted"/>
<dbReference type="Pfam" id="PF09414">
    <property type="entry name" value="RNA_ligase"/>
    <property type="match status" value="1"/>
</dbReference>
<accession>A0AA38VFL5</accession>
<dbReference type="AlphaFoldDB" id="A0AA38VFL5"/>
<comment type="caution">
    <text evidence="2">The sequence shown here is derived from an EMBL/GenBank/DDBJ whole genome shotgun (WGS) entry which is preliminary data.</text>
</comment>
<dbReference type="Pfam" id="PF21189">
    <property type="entry name" value="PHA02142"/>
    <property type="match status" value="1"/>
</dbReference>
<reference evidence="2" key="1">
    <citation type="submission" date="2022-07" db="EMBL/GenBank/DDBJ databases">
        <title>Fungi with potential for degradation of polypropylene.</title>
        <authorList>
            <person name="Gostincar C."/>
        </authorList>
    </citation>
    <scope>NUCLEOTIDE SEQUENCE</scope>
    <source>
        <strain evidence="2">EXF-13308</strain>
    </source>
</reference>
<evidence type="ECO:0000313" key="3">
    <source>
        <dbReference type="Proteomes" id="UP001174694"/>
    </source>
</evidence>
<evidence type="ECO:0000259" key="1">
    <source>
        <dbReference type="Pfam" id="PF09414"/>
    </source>
</evidence>
<evidence type="ECO:0000313" key="2">
    <source>
        <dbReference type="EMBL" id="KAJ9138406.1"/>
    </source>
</evidence>
<name>A0AA38VFL5_9PEZI</name>